<dbReference type="GO" id="GO:0003723">
    <property type="term" value="F:RNA binding"/>
    <property type="evidence" value="ECO:0007669"/>
    <property type="project" value="InterPro"/>
</dbReference>
<protein>
    <submittedName>
        <fullName evidence="10">Uncharacterized protein LOC106062098</fullName>
    </submittedName>
</protein>
<evidence type="ECO:0000256" key="7">
    <source>
        <dbReference type="SAM" id="MobiDB-lite"/>
    </source>
</evidence>
<dbReference type="RefSeq" id="XP_055891424.1">
    <property type="nucleotide sequence ID" value="XM_056035449.1"/>
</dbReference>
<keyword evidence="3" id="KW-0805">Transcription regulation</keyword>
<comment type="subcellular location">
    <subcellularLocation>
        <location evidence="1">Nucleus</location>
    </subcellularLocation>
</comment>
<sequence length="1180" mass="126524">MSKDRFDQGHNVRTSLHQQASNKQLNLTENGEIFLAQLANMQRAHSHLDEPTITQKDIPHTFWKVQPDRELMVQLPKEHIYLDSNHQNQEEHLNYTHQTNTTMSHGQSNSVASSAGVDGHSLYCTEILPSSSPPNQTVSVDGGGASRRAPLVVNGGTAAQPVQYTIIIADPQLQQNGNITRSLSSGATNILLNTLVQPQQLQHHLVSISKANNSINNLIAGANPGIIVNSSSLNGSNKFNNLLSTSSNTGVNLNKGSSGGSTAAAFPTSLIANGLNNNLDGKSISISLSPNSKLPSAVFDSSGGTEAGILILNYTEAGEPSTATLANINQLVTVHSSDFVTQGNNLIRVSASDCNHQSQPCVKSDNYQLVSGTRQDPRNSAAYNGHFVDKEDSELSENRNSSQGKKVLPASENRLIESSSGERLSRGMHSGRVGAGSGQSLNDQQQQCNSPKTTSTPSTAASANQPTMLSAGQPSMPSGIFRTGADTSSPTHQIAASGNANFNPSQYAPVYGLHSQATGHLTTIQPYGTFFPSFGGSSSLSHGFSHGSLMAASSQSHYPKIESYSAMLASIGNQAQHLGVQGAERSSRLQPSAVSAPPRPFLSSGAHIASSGTQYPATHHRLSETSTPSPGPPQATSNLSSHHLEKLAAIKGGSGNQSRELEASRELRLYGEPSSGLEVKTCLSPPSSYSANTHVPKVSFDSVVKEYGGRDSPSGRSDLYFRASLSGKEGSLKHRILTRPSDTDAPDDLSKVSGVHGLKDEPVSKRMKVSSLSSVPYSAPAHNVDSQRSNVHHGSVSHASSCHSPVNNGNSKTNIDSRGHHSESVLSGHQSRALSPYQQQSGDDNTSRYKQQAYYSPSPNWTPPPSSPSSENPPSHLQYPTHFMKGSIIQLADGTLKRVEDLRTEDFVNSAEISSDLKVDSSTVVKIEEHPDRGTAMLSFSVGEHRVQVTVEATLEHPFFVFDQGWSSCSVSRTLARYGLDCQKLNVGDVCISLTHKDVCLKAAEISQQQQQQDQEQGRQCSDSPSAHHASSSAASAQSSSPVTSSTVTSVPLKVEMDPSFVSPNSTAALSKRRTSQNELPPPQSNIVPVKKENSNNSHKARRRGVSQRNETDVKEEEEAEFDPDSDSTSSLRQRRWSAPDPVTVKADQERERERQIQANEAQKAEEAFQTMGEDNGHHH</sequence>
<dbReference type="PROSITE" id="PS51148">
    <property type="entry name" value="AXH"/>
    <property type="match status" value="1"/>
</dbReference>
<dbReference type="PANTHER" id="PTHR13392:SF13">
    <property type="entry name" value="AXH DOMAIN-CONTAINING PROTEIN"/>
    <property type="match status" value="1"/>
</dbReference>
<feature type="region of interest" description="Disordered" evidence="7">
    <location>
        <begin position="1057"/>
        <end position="1180"/>
    </location>
</feature>
<evidence type="ECO:0000259" key="8">
    <source>
        <dbReference type="PROSITE" id="PS51148"/>
    </source>
</evidence>
<evidence type="ECO:0000313" key="9">
    <source>
        <dbReference type="Proteomes" id="UP001165740"/>
    </source>
</evidence>
<dbReference type="InterPro" id="IPR043404">
    <property type="entry name" value="ATAXIN1-like"/>
</dbReference>
<feature type="compositionally biased region" description="Basic and acidic residues" evidence="7">
    <location>
        <begin position="1147"/>
        <end position="1156"/>
    </location>
</feature>
<feature type="compositionally biased region" description="Polar residues" evidence="7">
    <location>
        <begin position="464"/>
        <end position="476"/>
    </location>
</feature>
<dbReference type="GO" id="GO:0006355">
    <property type="term" value="P:regulation of DNA-templated transcription"/>
    <property type="evidence" value="ECO:0007669"/>
    <property type="project" value="InterPro"/>
</dbReference>
<name>A0A9W3AW33_BIOGL</name>
<feature type="region of interest" description="Disordered" evidence="7">
    <location>
        <begin position="1"/>
        <end position="24"/>
    </location>
</feature>
<dbReference type="PANTHER" id="PTHR13392">
    <property type="entry name" value="ATAXIN 1"/>
    <property type="match status" value="1"/>
</dbReference>
<evidence type="ECO:0000256" key="6">
    <source>
        <dbReference type="ARBA" id="ARBA00023242"/>
    </source>
</evidence>
<reference evidence="10" key="1">
    <citation type="submission" date="2025-08" db="UniProtKB">
        <authorList>
            <consortium name="RefSeq"/>
        </authorList>
    </citation>
    <scope>IDENTIFICATION</scope>
</reference>
<dbReference type="OrthoDB" id="10000452at2759"/>
<feature type="compositionally biased region" description="Low complexity" evidence="7">
    <location>
        <begin position="450"/>
        <end position="463"/>
    </location>
</feature>
<feature type="compositionally biased region" description="Polar residues" evidence="7">
    <location>
        <begin position="824"/>
        <end position="855"/>
    </location>
</feature>
<keyword evidence="2" id="KW-0678">Repressor</keyword>
<dbReference type="Pfam" id="PF08517">
    <property type="entry name" value="AXH"/>
    <property type="match status" value="1"/>
</dbReference>
<feature type="region of interest" description="Disordered" evidence="7">
    <location>
        <begin position="732"/>
        <end position="880"/>
    </location>
</feature>
<dbReference type="OMA" id="PDRGTAM"/>
<feature type="compositionally biased region" description="Polar residues" evidence="7">
    <location>
        <begin position="797"/>
        <end position="814"/>
    </location>
</feature>
<dbReference type="InterPro" id="IPR003652">
    <property type="entry name" value="Ataxin_AXH_dom"/>
</dbReference>
<evidence type="ECO:0000313" key="10">
    <source>
        <dbReference type="RefSeq" id="XP_055891424.1"/>
    </source>
</evidence>
<evidence type="ECO:0000256" key="5">
    <source>
        <dbReference type="ARBA" id="ARBA00023163"/>
    </source>
</evidence>
<gene>
    <name evidence="10" type="primary">LOC106062098</name>
</gene>
<feature type="compositionally biased region" description="Polar residues" evidence="7">
    <location>
        <begin position="485"/>
        <end position="497"/>
    </location>
</feature>
<feature type="domain" description="AXH" evidence="8">
    <location>
        <begin position="871"/>
        <end position="1002"/>
    </location>
</feature>
<dbReference type="SMART" id="SM00536">
    <property type="entry name" value="AXH"/>
    <property type="match status" value="1"/>
</dbReference>
<proteinExistence type="predicted"/>
<feature type="compositionally biased region" description="Polar residues" evidence="7">
    <location>
        <begin position="624"/>
        <end position="639"/>
    </location>
</feature>
<feature type="compositionally biased region" description="Acidic residues" evidence="7">
    <location>
        <begin position="1114"/>
        <end position="1126"/>
    </location>
</feature>
<keyword evidence="9" id="KW-1185">Reference proteome</keyword>
<keyword evidence="4" id="KW-0238">DNA-binding</keyword>
<dbReference type="Gene3D" id="2.170.16.10">
    <property type="entry name" value="Hedgehog/Intein (Hint) domain"/>
    <property type="match status" value="1"/>
</dbReference>
<feature type="compositionally biased region" description="Polar residues" evidence="7">
    <location>
        <begin position="438"/>
        <end position="449"/>
    </location>
</feature>
<evidence type="ECO:0000256" key="2">
    <source>
        <dbReference type="ARBA" id="ARBA00022491"/>
    </source>
</evidence>
<feature type="region of interest" description="Disordered" evidence="7">
    <location>
        <begin position="371"/>
        <end position="497"/>
    </location>
</feature>
<keyword evidence="6" id="KW-0539">Nucleus</keyword>
<dbReference type="GeneID" id="106062098"/>
<accession>A0A9W3AW33</accession>
<dbReference type="SUPFAM" id="SSF102031">
    <property type="entry name" value="AXH domain"/>
    <property type="match status" value="1"/>
</dbReference>
<keyword evidence="5" id="KW-0804">Transcription</keyword>
<feature type="compositionally biased region" description="Basic and acidic residues" evidence="7">
    <location>
        <begin position="1"/>
        <end position="10"/>
    </location>
</feature>
<dbReference type="GO" id="GO:0003677">
    <property type="term" value="F:DNA binding"/>
    <property type="evidence" value="ECO:0007669"/>
    <property type="project" value="UniProtKB-KW"/>
</dbReference>
<feature type="region of interest" description="Disordered" evidence="7">
    <location>
        <begin position="1011"/>
        <end position="1045"/>
    </location>
</feature>
<evidence type="ECO:0000256" key="3">
    <source>
        <dbReference type="ARBA" id="ARBA00023015"/>
    </source>
</evidence>
<dbReference type="GO" id="GO:0005634">
    <property type="term" value="C:nucleus"/>
    <property type="evidence" value="ECO:0007669"/>
    <property type="project" value="UniProtKB-SubCell"/>
</dbReference>
<organism evidence="9 10">
    <name type="scientific">Biomphalaria glabrata</name>
    <name type="common">Bloodfluke planorb</name>
    <name type="synonym">Freshwater snail</name>
    <dbReference type="NCBI Taxonomy" id="6526"/>
    <lineage>
        <taxon>Eukaryota</taxon>
        <taxon>Metazoa</taxon>
        <taxon>Spiralia</taxon>
        <taxon>Lophotrochozoa</taxon>
        <taxon>Mollusca</taxon>
        <taxon>Gastropoda</taxon>
        <taxon>Heterobranchia</taxon>
        <taxon>Euthyneura</taxon>
        <taxon>Panpulmonata</taxon>
        <taxon>Hygrophila</taxon>
        <taxon>Lymnaeoidea</taxon>
        <taxon>Planorbidae</taxon>
        <taxon>Biomphalaria</taxon>
    </lineage>
</organism>
<evidence type="ECO:0000256" key="1">
    <source>
        <dbReference type="ARBA" id="ARBA00004123"/>
    </source>
</evidence>
<feature type="region of interest" description="Disordered" evidence="7">
    <location>
        <begin position="579"/>
        <end position="598"/>
    </location>
</feature>
<evidence type="ECO:0000256" key="4">
    <source>
        <dbReference type="ARBA" id="ARBA00023125"/>
    </source>
</evidence>
<feature type="compositionally biased region" description="Polar residues" evidence="7">
    <location>
        <begin position="11"/>
        <end position="24"/>
    </location>
</feature>
<dbReference type="AlphaFoldDB" id="A0A9W3AW33"/>
<dbReference type="Proteomes" id="UP001165740">
    <property type="component" value="Chromosome 7"/>
</dbReference>
<feature type="region of interest" description="Disordered" evidence="7">
    <location>
        <begin position="610"/>
        <end position="639"/>
    </location>
</feature>
<dbReference type="InterPro" id="IPR036096">
    <property type="entry name" value="Ataxin_AXH_dom_sf"/>
</dbReference>